<feature type="transmembrane region" description="Helical" evidence="1">
    <location>
        <begin position="126"/>
        <end position="144"/>
    </location>
</feature>
<evidence type="ECO:0000256" key="1">
    <source>
        <dbReference type="SAM" id="Phobius"/>
    </source>
</evidence>
<keyword evidence="3" id="KW-1185">Reference proteome</keyword>
<dbReference type="GO" id="GO:0016020">
    <property type="term" value="C:membrane"/>
    <property type="evidence" value="ECO:0007669"/>
    <property type="project" value="InterPro"/>
</dbReference>
<dbReference type="AlphaFoldDB" id="A0A4V2ZUB7"/>
<reference evidence="2 3" key="1">
    <citation type="submission" date="2019-03" db="EMBL/GenBank/DDBJ databases">
        <title>This is whole genome sequence of Paenibacillus sp MS74 strain.</title>
        <authorList>
            <person name="Trinh H.N."/>
        </authorList>
    </citation>
    <scope>NUCLEOTIDE SEQUENCE [LARGE SCALE GENOMIC DNA]</scope>
    <source>
        <strain evidence="2 3">MS74</strain>
    </source>
</reference>
<organism evidence="2 3">
    <name type="scientific">Paenibacillus piri</name>
    <dbReference type="NCBI Taxonomy" id="2547395"/>
    <lineage>
        <taxon>Bacteria</taxon>
        <taxon>Bacillati</taxon>
        <taxon>Bacillota</taxon>
        <taxon>Bacilli</taxon>
        <taxon>Bacillales</taxon>
        <taxon>Paenibacillaceae</taxon>
        <taxon>Paenibacillus</taxon>
    </lineage>
</organism>
<gene>
    <name evidence="2" type="ORF">E1757_01690</name>
</gene>
<dbReference type="RefSeq" id="WP_133225084.1">
    <property type="nucleotide sequence ID" value="NZ_SMRT01000001.1"/>
</dbReference>
<feature type="transmembrane region" description="Helical" evidence="1">
    <location>
        <begin position="347"/>
        <end position="367"/>
    </location>
</feature>
<feature type="transmembrane region" description="Helical" evidence="1">
    <location>
        <begin position="55"/>
        <end position="74"/>
    </location>
</feature>
<dbReference type="OrthoDB" id="2447941at2"/>
<proteinExistence type="predicted"/>
<dbReference type="InterPro" id="IPR010288">
    <property type="entry name" value="EcsB_ABC"/>
</dbReference>
<feature type="transmembrane region" description="Helical" evidence="1">
    <location>
        <begin position="21"/>
        <end position="43"/>
    </location>
</feature>
<comment type="caution">
    <text evidence="2">The sequence shown here is derived from an EMBL/GenBank/DDBJ whole genome shotgun (WGS) entry which is preliminary data.</text>
</comment>
<dbReference type="Proteomes" id="UP000295636">
    <property type="component" value="Unassembled WGS sequence"/>
</dbReference>
<feature type="transmembrane region" description="Helical" evidence="1">
    <location>
        <begin position="373"/>
        <end position="390"/>
    </location>
</feature>
<keyword evidence="1" id="KW-0472">Membrane</keyword>
<feature type="transmembrane region" description="Helical" evidence="1">
    <location>
        <begin position="304"/>
        <end position="326"/>
    </location>
</feature>
<dbReference type="EMBL" id="SMRT01000001">
    <property type="protein sequence ID" value="TDG00375.1"/>
    <property type="molecule type" value="Genomic_DNA"/>
</dbReference>
<dbReference type="Pfam" id="PF05975">
    <property type="entry name" value="EcsB"/>
    <property type="match status" value="1"/>
</dbReference>
<feature type="transmembrane region" description="Helical" evidence="1">
    <location>
        <begin position="189"/>
        <end position="207"/>
    </location>
</feature>
<dbReference type="PIRSF" id="PIRSF037259">
    <property type="entry name" value="EcsB_ABC"/>
    <property type="match status" value="1"/>
</dbReference>
<keyword evidence="1" id="KW-1133">Transmembrane helix</keyword>
<evidence type="ECO:0000313" key="3">
    <source>
        <dbReference type="Proteomes" id="UP000295636"/>
    </source>
</evidence>
<protein>
    <submittedName>
        <fullName evidence="2">ABC transporter permease</fullName>
    </submittedName>
</protein>
<name>A0A4V2ZUB7_9BACL</name>
<feature type="transmembrane region" description="Helical" evidence="1">
    <location>
        <begin position="165"/>
        <end position="183"/>
    </location>
</feature>
<sequence length="393" mass="45265">MDLQALFRSRSALFLKEIRPYLHYALQSAALAAGVAILLFSFAYRQFMLWVTPEFPWALLSAAVMLPALAGGKIRTYLQEADTLFLLPQEQGMTLYLRLSLNRALIVQTAVVTVVWLLLWPLYHKMTGANGWLFPLFLIIWILFKRIMLLGKWTELQMQEKRSRRWYAILRWALCVLSAYALFAMRPAAGILLLSLAAVAYLLLLRLPNRYVVNWSLLIELELAHKAGIYRILNWFIDVPAVQGKARNFRWLDGLTRSVAFRQSHAYTYLYTLVWLRSELFGIIARLTIVGMLLLSSIRHDLALASVYSALAVIGALQLADLKRYYQGHLWQYIYPIREQSVRRSVGAVRFRIHLAILVLLALPAFWTFSNPFYAAGLVMLCATGSGWYHRFR</sequence>
<evidence type="ECO:0000313" key="2">
    <source>
        <dbReference type="EMBL" id="TDG00375.1"/>
    </source>
</evidence>
<feature type="transmembrane region" description="Helical" evidence="1">
    <location>
        <begin position="95"/>
        <end position="120"/>
    </location>
</feature>
<keyword evidence="1" id="KW-0812">Transmembrane</keyword>
<accession>A0A4V2ZUB7</accession>